<comment type="caution">
    <text evidence="2">The sequence shown here is derived from an EMBL/GenBank/DDBJ whole genome shotgun (WGS) entry which is preliminary data.</text>
</comment>
<dbReference type="InterPro" id="IPR043166">
    <property type="entry name" value="LarA-like_C"/>
</dbReference>
<evidence type="ECO:0000259" key="1">
    <source>
        <dbReference type="Pfam" id="PF09861"/>
    </source>
</evidence>
<dbReference type="RefSeq" id="WP_171186271.1">
    <property type="nucleotide sequence ID" value="NZ_WTPX01000052.1"/>
</dbReference>
<reference evidence="2 3" key="1">
    <citation type="journal article" date="2020" name="Syst. Appl. Microbiol.">
        <title>Alienimonas chondri sp. nov., a novel planctomycete isolated from the biofilm of the red alga Chondrus crispus.</title>
        <authorList>
            <person name="Vitorino I."/>
            <person name="Albuquerque L."/>
            <person name="Wiegand S."/>
            <person name="Kallscheuer N."/>
            <person name="da Costa M.S."/>
            <person name="Lobo-da-Cunha A."/>
            <person name="Jogler C."/>
            <person name="Lage O.M."/>
        </authorList>
    </citation>
    <scope>NUCLEOTIDE SEQUENCE [LARGE SCALE GENOMIC DNA]</scope>
    <source>
        <strain evidence="2 3">LzC2</strain>
    </source>
</reference>
<dbReference type="EMBL" id="WTPX01000052">
    <property type="protein sequence ID" value="NNJ25850.1"/>
    <property type="molecule type" value="Genomic_DNA"/>
</dbReference>
<organism evidence="2 3">
    <name type="scientific">Alienimonas chondri</name>
    <dbReference type="NCBI Taxonomy" id="2681879"/>
    <lineage>
        <taxon>Bacteria</taxon>
        <taxon>Pseudomonadati</taxon>
        <taxon>Planctomycetota</taxon>
        <taxon>Planctomycetia</taxon>
        <taxon>Planctomycetales</taxon>
        <taxon>Planctomycetaceae</taxon>
        <taxon>Alienimonas</taxon>
    </lineage>
</organism>
<keyword evidence="3" id="KW-1185">Reference proteome</keyword>
<evidence type="ECO:0000313" key="2">
    <source>
        <dbReference type="EMBL" id="NNJ25850.1"/>
    </source>
</evidence>
<dbReference type="PANTHER" id="PTHR33171">
    <property type="entry name" value="LAR_N DOMAIN-CONTAINING PROTEIN"/>
    <property type="match status" value="1"/>
</dbReference>
<evidence type="ECO:0000313" key="3">
    <source>
        <dbReference type="Proteomes" id="UP000609651"/>
    </source>
</evidence>
<accession>A0ABX1VEB2</accession>
<dbReference type="Pfam" id="PF09861">
    <property type="entry name" value="Lar_N"/>
    <property type="match status" value="1"/>
</dbReference>
<dbReference type="Gene3D" id="3.90.226.30">
    <property type="match status" value="1"/>
</dbReference>
<sequence length="397" mass="40876">MPEAPAAAELTFAAGADGAFPLATGASLTVCRPGPTSVADPVAAVQDALANPIEFPQLSRSVIPDDHVTLALSADLTDPAAVVGGVWAELAKAGVDPVRLALIRGGLPRAAASTATFTRHDPEEEDACGYLASTAAGDRVYLARPVLEADVVVACGALRFDPLLGVAGTNSVFIPGLSDEEAVLKSRGQGHAELRPEDERPLRQLADEAGWLLGTQFSVQTIPAADGGTAAVVAGGSDSVLRRGRTTLNDLWRVTAPIRSEVVVVAVAPGAADKWEATARALDAARRLVERGGKIVVLSDLAGSPPPGLAELAKADEPADVLRSLRQFRPTDLLAATAWANAADRARIYLLSGLSDELAEDLFAVPLSEPGEAARLATAADTLAAVGGAQFAWCETV</sequence>
<dbReference type="Proteomes" id="UP000609651">
    <property type="component" value="Unassembled WGS sequence"/>
</dbReference>
<proteinExistence type="predicted"/>
<gene>
    <name evidence="2" type="ORF">LzC2_19250</name>
</gene>
<dbReference type="InterPro" id="IPR048068">
    <property type="entry name" value="LarA-like"/>
</dbReference>
<dbReference type="PANTHER" id="PTHR33171:SF17">
    <property type="entry name" value="LARA-LIKE N-TERMINAL DOMAIN-CONTAINING PROTEIN"/>
    <property type="match status" value="1"/>
</dbReference>
<protein>
    <recommendedName>
        <fullName evidence="1">LarA-like N-terminal domain-containing protein</fullName>
    </recommendedName>
</protein>
<dbReference type="Gene3D" id="3.40.50.11440">
    <property type="match status" value="1"/>
</dbReference>
<dbReference type="InterPro" id="IPR018657">
    <property type="entry name" value="LarA-like_N"/>
</dbReference>
<name>A0ABX1VEB2_9PLAN</name>
<feature type="domain" description="LarA-like N-terminal" evidence="1">
    <location>
        <begin position="116"/>
        <end position="185"/>
    </location>
</feature>